<keyword evidence="2" id="KW-0645">Protease</keyword>
<reference evidence="6 7" key="1">
    <citation type="submission" date="2019-10" db="EMBL/GenBank/DDBJ databases">
        <authorList>
            <person name="Palmer J.M."/>
        </authorList>
    </citation>
    <scope>NUCLEOTIDE SEQUENCE [LARGE SCALE GENOMIC DNA]</scope>
    <source>
        <strain evidence="6 7">TWF694</strain>
    </source>
</reference>
<organism evidence="6 7">
    <name type="scientific">Orbilia ellipsospora</name>
    <dbReference type="NCBI Taxonomy" id="2528407"/>
    <lineage>
        <taxon>Eukaryota</taxon>
        <taxon>Fungi</taxon>
        <taxon>Dikarya</taxon>
        <taxon>Ascomycota</taxon>
        <taxon>Pezizomycotina</taxon>
        <taxon>Orbiliomycetes</taxon>
        <taxon>Orbiliales</taxon>
        <taxon>Orbiliaceae</taxon>
        <taxon>Orbilia</taxon>
    </lineage>
</organism>
<keyword evidence="4" id="KW-0788">Thiol protease</keyword>
<gene>
    <name evidence="6" type="ORF">TWF694_009786</name>
</gene>
<evidence type="ECO:0008006" key="8">
    <source>
        <dbReference type="Google" id="ProtNLM"/>
    </source>
</evidence>
<dbReference type="PANTHER" id="PTHR23402:SF1">
    <property type="entry name" value="PYROGLUTAMYL-PEPTIDASE I"/>
    <property type="match status" value="1"/>
</dbReference>
<comment type="similarity">
    <text evidence="1">Belongs to the peptidase C15 family.</text>
</comment>
<feature type="region of interest" description="Disordered" evidence="5">
    <location>
        <begin position="1"/>
        <end position="22"/>
    </location>
</feature>
<protein>
    <recommendedName>
        <fullName evidence="8">Peptidase C15, pyroglutamyl peptidase I-like protein</fullName>
    </recommendedName>
</protein>
<dbReference type="PANTHER" id="PTHR23402">
    <property type="entry name" value="PROTEASE FAMILY C15 PYROGLUTAMYL-PEPTIDASE I-RELATED"/>
    <property type="match status" value="1"/>
</dbReference>
<dbReference type="AlphaFoldDB" id="A0AAV9XD22"/>
<comment type="caution">
    <text evidence="6">The sequence shown here is derived from an EMBL/GenBank/DDBJ whole genome shotgun (WGS) entry which is preliminary data.</text>
</comment>
<dbReference type="GO" id="GO:0006508">
    <property type="term" value="P:proteolysis"/>
    <property type="evidence" value="ECO:0007669"/>
    <property type="project" value="UniProtKB-KW"/>
</dbReference>
<evidence type="ECO:0000313" key="7">
    <source>
        <dbReference type="Proteomes" id="UP001365542"/>
    </source>
</evidence>
<sequence>MPPPTIVPAGEEPAAVGASQDHSYPQHHHAHRIFKVYVTGFGSFGNVDVNASNLVASSLPPTLHEKYISHADKDLHLQVSLIPHFQPVPVSYKTVQELIPTLYEDLPGVDLFVHIGVAPGDGYCIETRGRRGRYGPPDNNPNGKRDVDGLWPDGYAADKAARGKVPQDVQEIHTSLDIEAICKHLKTVKRDPTDKFESPTLSTDAGLYLCEFILYNSMAESLYDAKYEQEYPESKPATNPSSDPPTTSRAIFIHIPVHTDSEWLEKGRDTVMRIIGAIAVQRVSN</sequence>
<name>A0AAV9XD22_9PEZI</name>
<dbReference type="InterPro" id="IPR016125">
    <property type="entry name" value="Peptidase_C15-like"/>
</dbReference>
<evidence type="ECO:0000256" key="2">
    <source>
        <dbReference type="ARBA" id="ARBA00022670"/>
    </source>
</evidence>
<evidence type="ECO:0000256" key="5">
    <source>
        <dbReference type="SAM" id="MobiDB-lite"/>
    </source>
</evidence>
<evidence type="ECO:0000256" key="3">
    <source>
        <dbReference type="ARBA" id="ARBA00022801"/>
    </source>
</evidence>
<dbReference type="SUPFAM" id="SSF53182">
    <property type="entry name" value="Pyrrolidone carboxyl peptidase (pyroglutamate aminopeptidase)"/>
    <property type="match status" value="1"/>
</dbReference>
<dbReference type="GO" id="GO:0008234">
    <property type="term" value="F:cysteine-type peptidase activity"/>
    <property type="evidence" value="ECO:0007669"/>
    <property type="project" value="UniProtKB-KW"/>
</dbReference>
<keyword evidence="3" id="KW-0378">Hydrolase</keyword>
<dbReference type="InterPro" id="IPR036440">
    <property type="entry name" value="Peptidase_C15-like_sf"/>
</dbReference>
<accession>A0AAV9XD22</accession>
<evidence type="ECO:0000256" key="4">
    <source>
        <dbReference type="ARBA" id="ARBA00022807"/>
    </source>
</evidence>
<proteinExistence type="inferred from homology"/>
<keyword evidence="7" id="KW-1185">Reference proteome</keyword>
<evidence type="ECO:0000313" key="6">
    <source>
        <dbReference type="EMBL" id="KAK6539576.1"/>
    </source>
</evidence>
<evidence type="ECO:0000256" key="1">
    <source>
        <dbReference type="ARBA" id="ARBA00006641"/>
    </source>
</evidence>
<dbReference type="EMBL" id="JAVHJO010000006">
    <property type="protein sequence ID" value="KAK6539576.1"/>
    <property type="molecule type" value="Genomic_DNA"/>
</dbReference>
<dbReference type="Proteomes" id="UP001365542">
    <property type="component" value="Unassembled WGS sequence"/>
</dbReference>
<dbReference type="Gene3D" id="3.40.630.20">
    <property type="entry name" value="Peptidase C15, pyroglutamyl peptidase I-like"/>
    <property type="match status" value="1"/>
</dbReference>